<keyword evidence="1" id="KW-0472">Membrane</keyword>
<accession>A0A4P9VM77</accession>
<feature type="transmembrane region" description="Helical" evidence="1">
    <location>
        <begin position="83"/>
        <end position="103"/>
    </location>
</feature>
<dbReference type="Pfam" id="PF01757">
    <property type="entry name" value="Acyl_transf_3"/>
    <property type="match status" value="1"/>
</dbReference>
<evidence type="ECO:0000259" key="2">
    <source>
        <dbReference type="Pfam" id="PF01757"/>
    </source>
</evidence>
<dbReference type="InterPro" id="IPR043968">
    <property type="entry name" value="SGNH"/>
</dbReference>
<dbReference type="Proteomes" id="UP000257039">
    <property type="component" value="Unassembled WGS sequence"/>
</dbReference>
<keyword evidence="4" id="KW-0012">Acyltransferase</keyword>
<evidence type="ECO:0000256" key="1">
    <source>
        <dbReference type="SAM" id="Phobius"/>
    </source>
</evidence>
<feature type="transmembrane region" description="Helical" evidence="1">
    <location>
        <begin position="37"/>
        <end position="56"/>
    </location>
</feature>
<evidence type="ECO:0000313" key="4">
    <source>
        <dbReference type="EMBL" id="RDH43210.1"/>
    </source>
</evidence>
<dbReference type="EMBL" id="NDXW01000001">
    <property type="protein sequence ID" value="RDH43210.1"/>
    <property type="molecule type" value="Genomic_DNA"/>
</dbReference>
<evidence type="ECO:0000313" key="5">
    <source>
        <dbReference type="Proteomes" id="UP000257039"/>
    </source>
</evidence>
<gene>
    <name evidence="4" type="ORF">B9G39_07020</name>
</gene>
<dbReference type="AlphaFoldDB" id="A0A4P9VM77"/>
<sequence>MFLSKTKNKTKNYLAHIDGLRALAVITIFFHHLNIKYFSGGFVGVDVFFVISGYLITKLIKIEIDTYASFSFRNFYARRVKRLLPAFMFVSILTLTGCALIFSPTHFEMFGESLFFSILSVSNIYFWLNADYFDISSQLKPFLHTWSLGVEEQFYMVWPLLLLLSYSKLNKYFFYVFLIVLITLSVYLNFMFSDGGEFFSSDINEYFSDGKSTIFYLFPFRSYEFIIGAIVVFCEKNITKKVVVNDFFFLIGFFVLIYVIYTFDEKMLYPMYAGFLPCIATALLIISGRYTRFYNILTNSPMIFIGLLSYSIYLIHWPIIVLWKYLTTSFSNIDKMIIVTITLLISTFSYCFVENKFRYNYFFTLTKKYTFVVLVICITIISAHISLNNGWLWRLNDENKIMVKYSGTPSEFHREFYGGTGYSGYITGNKNSPLDIILIGDSHGRHYADGLYNKIVLPNTLNFYVSPCASCIHLPGFTRLTKGINWDKVCTESLQKELEVISRAKNNSIVVLSQSWVSQMLRSDMLDSNGRKLDKKITVYDIINGINHLSGLIGSSKLVVIGNVPTTNGMNVYDLLTRPNPLIFGHGYNLSSLLKSKIKTEVKEFNSKLKEASLKNNKFIFLDPFDVLCNKGYCKNFDSEKNMIYSDKSHLSIYGSNYIIDAFSNQLKSLIVNKNISKVE</sequence>
<dbReference type="GO" id="GO:0000271">
    <property type="term" value="P:polysaccharide biosynthetic process"/>
    <property type="evidence" value="ECO:0007669"/>
    <property type="project" value="TreeGrafter"/>
</dbReference>
<dbReference type="PANTHER" id="PTHR23028">
    <property type="entry name" value="ACETYLTRANSFERASE"/>
    <property type="match status" value="1"/>
</dbReference>
<keyword evidence="5" id="KW-1185">Reference proteome</keyword>
<dbReference type="SUPFAM" id="SSF52266">
    <property type="entry name" value="SGNH hydrolase"/>
    <property type="match status" value="1"/>
</dbReference>
<dbReference type="RefSeq" id="WP_094786575.1">
    <property type="nucleotide sequence ID" value="NZ_NDXW01000001.1"/>
</dbReference>
<feature type="transmembrane region" description="Helical" evidence="1">
    <location>
        <begin position="246"/>
        <end position="263"/>
    </location>
</feature>
<feature type="transmembrane region" description="Helical" evidence="1">
    <location>
        <begin position="109"/>
        <end position="128"/>
    </location>
</feature>
<proteinExistence type="predicted"/>
<reference evidence="4 5" key="1">
    <citation type="submission" date="2017-04" db="EMBL/GenBank/DDBJ databases">
        <title>Draft genome sequence of Zooshikella ganghwensis VG4 isolated from Red Sea sediments.</title>
        <authorList>
            <person name="Rehman Z."/>
            <person name="Alam I."/>
            <person name="Kamau A."/>
            <person name="Bajic V."/>
            <person name="Leiknes T."/>
        </authorList>
    </citation>
    <scope>NUCLEOTIDE SEQUENCE [LARGE SCALE GENOMIC DNA]</scope>
    <source>
        <strain evidence="4 5">VG4</strain>
    </source>
</reference>
<name>A0A4P9VM77_9GAMM</name>
<feature type="transmembrane region" description="Helical" evidence="1">
    <location>
        <begin position="12"/>
        <end position="31"/>
    </location>
</feature>
<dbReference type="GO" id="GO:0016020">
    <property type="term" value="C:membrane"/>
    <property type="evidence" value="ECO:0007669"/>
    <property type="project" value="TreeGrafter"/>
</dbReference>
<organism evidence="4 5">
    <name type="scientific">Zooshikella ganghwensis</name>
    <dbReference type="NCBI Taxonomy" id="202772"/>
    <lineage>
        <taxon>Bacteria</taxon>
        <taxon>Pseudomonadati</taxon>
        <taxon>Pseudomonadota</taxon>
        <taxon>Gammaproteobacteria</taxon>
        <taxon>Oceanospirillales</taxon>
        <taxon>Zooshikellaceae</taxon>
        <taxon>Zooshikella</taxon>
    </lineage>
</organism>
<feature type="transmembrane region" description="Helical" evidence="1">
    <location>
        <begin position="335"/>
        <end position="353"/>
    </location>
</feature>
<keyword evidence="1" id="KW-0812">Transmembrane</keyword>
<keyword evidence="1" id="KW-1133">Transmembrane helix</keyword>
<feature type="transmembrane region" description="Helical" evidence="1">
    <location>
        <begin position="302"/>
        <end position="323"/>
    </location>
</feature>
<feature type="transmembrane region" description="Helical" evidence="1">
    <location>
        <begin position="172"/>
        <end position="193"/>
    </location>
</feature>
<feature type="domain" description="Acyltransferase 3" evidence="2">
    <location>
        <begin position="17"/>
        <end position="349"/>
    </location>
</feature>
<dbReference type="InterPro" id="IPR002656">
    <property type="entry name" value="Acyl_transf_3_dom"/>
</dbReference>
<keyword evidence="4" id="KW-0808">Transferase</keyword>
<evidence type="ECO:0000259" key="3">
    <source>
        <dbReference type="Pfam" id="PF19040"/>
    </source>
</evidence>
<dbReference type="GO" id="GO:0016747">
    <property type="term" value="F:acyltransferase activity, transferring groups other than amino-acyl groups"/>
    <property type="evidence" value="ECO:0007669"/>
    <property type="project" value="InterPro"/>
</dbReference>
<dbReference type="Pfam" id="PF19040">
    <property type="entry name" value="SGNH"/>
    <property type="match status" value="1"/>
</dbReference>
<dbReference type="InterPro" id="IPR050879">
    <property type="entry name" value="Acyltransferase_3"/>
</dbReference>
<feature type="transmembrane region" description="Helical" evidence="1">
    <location>
        <begin position="269"/>
        <end position="290"/>
    </location>
</feature>
<feature type="transmembrane region" description="Helical" evidence="1">
    <location>
        <begin position="369"/>
        <end position="393"/>
    </location>
</feature>
<dbReference type="PANTHER" id="PTHR23028:SF53">
    <property type="entry name" value="ACYL_TRANSF_3 DOMAIN-CONTAINING PROTEIN"/>
    <property type="match status" value="1"/>
</dbReference>
<feature type="domain" description="SGNH" evidence="3">
    <location>
        <begin position="428"/>
        <end position="663"/>
    </location>
</feature>
<protein>
    <submittedName>
        <fullName evidence="4">Acyltransferase</fullName>
    </submittedName>
</protein>
<feature type="transmembrane region" description="Helical" evidence="1">
    <location>
        <begin position="213"/>
        <end position="234"/>
    </location>
</feature>
<comment type="caution">
    <text evidence="4">The sequence shown here is derived from an EMBL/GenBank/DDBJ whole genome shotgun (WGS) entry which is preliminary data.</text>
</comment>